<accession>A0AAU7E718</accession>
<proteinExistence type="predicted"/>
<gene>
    <name evidence="2" type="ORF">AAH949_09015</name>
</gene>
<organism evidence="2">
    <name type="scientific">Campylobacter sp. CCS1377</name>
    <dbReference type="NCBI Taxonomy" id="3158229"/>
    <lineage>
        <taxon>Bacteria</taxon>
        <taxon>Pseudomonadati</taxon>
        <taxon>Campylobacterota</taxon>
        <taxon>Epsilonproteobacteria</taxon>
        <taxon>Campylobacterales</taxon>
        <taxon>Campylobacteraceae</taxon>
        <taxon>Campylobacter</taxon>
    </lineage>
</organism>
<feature type="transmembrane region" description="Helical" evidence="1">
    <location>
        <begin position="337"/>
        <end position="357"/>
    </location>
</feature>
<sequence length="401" mass="46547">MQSLNEILLQKKIKEIRFKAIASIVCGFLSIIPYLGVLFALASWILFFIVLYDLKIYGGTKNLFKNLFIVAGIGFFGILINVSVLFVILKPRIDIFGGLYFNEDNAFLAIGTFCVLFYITLALIFPFFKAFYYEIARVTKQKYFINAFWAYFIGICTLPLFGLGAIGVLIGYILKLVAWIKFKEFDEQEIVNLEERLAKEQKKVFDLKWIKITMASFIILNLLVLVFIIFQYFISFVGLDYNAELYIRRTLFYIATILALLSVFLFCKKLKTYKLFIYFLIWQGLSVFCDYILFTPPSIIMSKTAYGSLIIVLNLCCIILAFLFFKSLVQITKEKLFYLVFIFFTCNGFVAICYTSLLITLNHLVFEKLFLVGIILFQVAYFISFLIFWLKLKGQKSVKIC</sequence>
<feature type="transmembrane region" description="Helical" evidence="1">
    <location>
        <begin position="369"/>
        <end position="390"/>
    </location>
</feature>
<keyword evidence="1" id="KW-1133">Transmembrane helix</keyword>
<feature type="transmembrane region" description="Helical" evidence="1">
    <location>
        <begin position="67"/>
        <end position="87"/>
    </location>
</feature>
<name>A0AAU7E718_9BACT</name>
<dbReference type="AlphaFoldDB" id="A0AAU7E718"/>
<keyword evidence="1" id="KW-0472">Membrane</keyword>
<feature type="transmembrane region" description="Helical" evidence="1">
    <location>
        <begin position="148"/>
        <end position="174"/>
    </location>
</feature>
<feature type="transmembrane region" description="Helical" evidence="1">
    <location>
        <begin position="107"/>
        <end position="128"/>
    </location>
</feature>
<dbReference type="EMBL" id="CP155620">
    <property type="protein sequence ID" value="XBJ29202.1"/>
    <property type="molecule type" value="Genomic_DNA"/>
</dbReference>
<feature type="transmembrane region" description="Helical" evidence="1">
    <location>
        <begin position="21"/>
        <end position="47"/>
    </location>
</feature>
<feature type="transmembrane region" description="Helical" evidence="1">
    <location>
        <begin position="306"/>
        <end position="325"/>
    </location>
</feature>
<evidence type="ECO:0000256" key="1">
    <source>
        <dbReference type="SAM" id="Phobius"/>
    </source>
</evidence>
<dbReference type="RefSeq" id="WP_348518558.1">
    <property type="nucleotide sequence ID" value="NZ_CP155620.1"/>
</dbReference>
<keyword evidence="1" id="KW-0812">Transmembrane</keyword>
<reference evidence="2" key="1">
    <citation type="submission" date="2024-05" db="EMBL/GenBank/DDBJ databases">
        <title>Campylobacter coli isolated from environmental waters in Slovenia.</title>
        <authorList>
            <person name="Zautner A.E."/>
            <person name="Bunk B."/>
            <person name="Riedel T."/>
            <person name="Sproeer C."/>
        </authorList>
    </citation>
    <scope>NUCLEOTIDE SEQUENCE</scope>
    <source>
        <strain evidence="2">CCS1377</strain>
    </source>
</reference>
<evidence type="ECO:0000313" key="2">
    <source>
        <dbReference type="EMBL" id="XBJ29202.1"/>
    </source>
</evidence>
<feature type="transmembrane region" description="Helical" evidence="1">
    <location>
        <begin position="209"/>
        <end position="234"/>
    </location>
</feature>
<feature type="transmembrane region" description="Helical" evidence="1">
    <location>
        <begin position="246"/>
        <end position="266"/>
    </location>
</feature>
<protein>
    <submittedName>
        <fullName evidence="2">Uncharacterized protein</fullName>
    </submittedName>
</protein>
<feature type="transmembrane region" description="Helical" evidence="1">
    <location>
        <begin position="275"/>
        <end position="294"/>
    </location>
</feature>